<proteinExistence type="predicted"/>
<dbReference type="GeneID" id="36337892"/>
<dbReference type="CTD" id="36337892"/>
<evidence type="ECO:0000313" key="1">
    <source>
        <dbReference type="EMBL" id="EUB63083.1"/>
    </source>
</evidence>
<dbReference type="RefSeq" id="XP_024354279.1">
    <property type="nucleotide sequence ID" value="XM_024491426.1"/>
</dbReference>
<name>W6UPC4_ECHGR</name>
<dbReference type="AlphaFoldDB" id="W6UPC4"/>
<sequence length="129" mass="14616">MKDTTSYKTQTRDTNMYAEPVSPILKPNGLDGQEVALICHSEKRLIFKFCLVNYFMHLHSINTSLNKSWNCLESNLTTSLLETVLFNLTVANRILLLSGRLFAFTSAIGIYHKNSTIIYLNSPNSCGFF</sequence>
<keyword evidence="2" id="KW-1185">Reference proteome</keyword>
<dbReference type="Proteomes" id="UP000019149">
    <property type="component" value="Unassembled WGS sequence"/>
</dbReference>
<dbReference type="KEGG" id="egl:EGR_02177"/>
<evidence type="ECO:0000313" key="2">
    <source>
        <dbReference type="Proteomes" id="UP000019149"/>
    </source>
</evidence>
<protein>
    <submittedName>
        <fullName evidence="1">Uncharacterized protein</fullName>
    </submittedName>
</protein>
<gene>
    <name evidence="1" type="ORF">EGR_02177</name>
</gene>
<accession>W6UPC4</accession>
<reference evidence="1 2" key="1">
    <citation type="journal article" date="2013" name="Nat. Genet.">
        <title>The genome of the hydatid tapeworm Echinococcus granulosus.</title>
        <authorList>
            <person name="Zheng H."/>
            <person name="Zhang W."/>
            <person name="Zhang L."/>
            <person name="Zhang Z."/>
            <person name="Li J."/>
            <person name="Lu G."/>
            <person name="Zhu Y."/>
            <person name="Wang Y."/>
            <person name="Huang Y."/>
            <person name="Liu J."/>
            <person name="Kang H."/>
            <person name="Chen J."/>
            <person name="Wang L."/>
            <person name="Chen A."/>
            <person name="Yu S."/>
            <person name="Gao Z."/>
            <person name="Jin L."/>
            <person name="Gu W."/>
            <person name="Wang Z."/>
            <person name="Zhao L."/>
            <person name="Shi B."/>
            <person name="Wen H."/>
            <person name="Lin R."/>
            <person name="Jones M.K."/>
            <person name="Brejova B."/>
            <person name="Vinar T."/>
            <person name="Zhao G."/>
            <person name="McManus D.P."/>
            <person name="Chen Z."/>
            <person name="Zhou Y."/>
            <person name="Wang S."/>
        </authorList>
    </citation>
    <scope>NUCLEOTIDE SEQUENCE [LARGE SCALE GENOMIC DNA]</scope>
</reference>
<comment type="caution">
    <text evidence="1">The sequence shown here is derived from an EMBL/GenBank/DDBJ whole genome shotgun (WGS) entry which is preliminary data.</text>
</comment>
<organism evidence="1 2">
    <name type="scientific">Echinococcus granulosus</name>
    <name type="common">Hydatid tapeworm</name>
    <dbReference type="NCBI Taxonomy" id="6210"/>
    <lineage>
        <taxon>Eukaryota</taxon>
        <taxon>Metazoa</taxon>
        <taxon>Spiralia</taxon>
        <taxon>Lophotrochozoa</taxon>
        <taxon>Platyhelminthes</taxon>
        <taxon>Cestoda</taxon>
        <taxon>Eucestoda</taxon>
        <taxon>Cyclophyllidea</taxon>
        <taxon>Taeniidae</taxon>
        <taxon>Echinococcus</taxon>
        <taxon>Echinococcus granulosus group</taxon>
    </lineage>
</organism>
<dbReference type="EMBL" id="APAU02000009">
    <property type="protein sequence ID" value="EUB63083.1"/>
    <property type="molecule type" value="Genomic_DNA"/>
</dbReference>